<organism evidence="2 3">
    <name type="scientific">Gibberella zeae</name>
    <name type="common">Wheat head blight fungus</name>
    <name type="synonym">Fusarium graminearum</name>
    <dbReference type="NCBI Taxonomy" id="5518"/>
    <lineage>
        <taxon>Eukaryota</taxon>
        <taxon>Fungi</taxon>
        <taxon>Dikarya</taxon>
        <taxon>Ascomycota</taxon>
        <taxon>Pezizomycotina</taxon>
        <taxon>Sordariomycetes</taxon>
        <taxon>Hypocreomycetidae</taxon>
        <taxon>Hypocreales</taxon>
        <taxon>Nectriaceae</taxon>
        <taxon>Fusarium</taxon>
    </lineage>
</organism>
<gene>
    <name evidence="2" type="ORF">MDCFG202_LOCUS278135</name>
</gene>
<dbReference type="Pfam" id="PF24809">
    <property type="entry name" value="DUF7708"/>
    <property type="match status" value="1"/>
</dbReference>
<reference evidence="2" key="1">
    <citation type="submission" date="2021-03" db="EMBL/GenBank/DDBJ databases">
        <authorList>
            <person name="Alouane T."/>
            <person name="Langin T."/>
            <person name="Bonhomme L."/>
        </authorList>
    </citation>
    <scope>NUCLEOTIDE SEQUENCE</scope>
    <source>
        <strain evidence="2">MDC_Fg202</strain>
    </source>
</reference>
<evidence type="ECO:0000313" key="3">
    <source>
        <dbReference type="Proteomes" id="UP000746612"/>
    </source>
</evidence>
<protein>
    <recommendedName>
        <fullName evidence="1">DUF7708 domain-containing protein</fullName>
    </recommendedName>
</protein>
<dbReference type="Proteomes" id="UP000746612">
    <property type="component" value="Unassembled WGS sequence"/>
</dbReference>
<name>A0A9N8RE16_GIBZA</name>
<comment type="caution">
    <text evidence="2">The sequence shown here is derived from an EMBL/GenBank/DDBJ whole genome shotgun (WGS) entry which is preliminary data.</text>
</comment>
<dbReference type="InterPro" id="IPR056125">
    <property type="entry name" value="DUF7708"/>
</dbReference>
<proteinExistence type="predicted"/>
<dbReference type="EMBL" id="CAJPIJ010000136">
    <property type="protein sequence ID" value="CAG1985882.1"/>
    <property type="molecule type" value="Genomic_DNA"/>
</dbReference>
<dbReference type="AlphaFoldDB" id="A0A9N8RE16"/>
<feature type="domain" description="DUF7708" evidence="1">
    <location>
        <begin position="220"/>
        <end position="364"/>
    </location>
</feature>
<sequence length="829" mass="92477">MALALVSVPRRGVLNPAKPFNLLLNLGYLNVIRGGNVFTIVAHIFHVGGRQRWYCAVFGGASTTHNRVLFLSGHHESSLHKLHLIILKSPHSAQLGELQIMPPACRGCAYPDSRVGALISISSSFELWNSSNYSTDGSSHVRLSEYLVFCQYSFETENFAFPAAQQAFQEGLNRFASDLTKDSEKVGFSQSFSSIQDIQSLAQDSFAKYSDEKRFPKAKKWLQRITSKIHHYGNIMDVLVQHHPEYVSLAWGAMKLVLVSAQNHEATIALISKAMSQIADSLPRVELATVLYPTDRMRQAVSNLYANLVRFFIRAHEWCQEGTLRHLLHSITRPPELRYQDLLEDITANSREIDQLATASARVEIRDISLKLNSIVAKLDHFQSSSSSSVIQTNQNIIAKLDSFHALHSSALLDTNQRLSDLQFSQIMSHIQDGKLGDPLEAFRYNVSVQIRHDRVRVYETTNEFWQSPKLHAWSTAPESRVAIIKGGLRARHASRKFCVNIIKQLQSRNIPVIWALRGAQNESGDGRASSTDLFKHLILQAFKLSQDCTTESAMSLQCAQFYRANVEQDWLQLLGSALLRARTQIYVVIDLAVIDHNLLPAEGFSWFIAFQSLFTEMVKRSPKLQVKVLLLGNSVSFGAAEDGVVPSDVVIPVKVTQTPVRRRRKMEPRIEAYQRKGYPCPFPKECDFTSPATLPLLLTLALPALVLRFLSPLFHESLLLTSKRDIATSTVGFSVDSAVKAADDRFGIVRVSMEGLDVPGKVVAFSRASNASVGLALAEVELNQLDAAVSAGLEDRLIWGGVCAGEASDDCDDGEDRREVHFDQDFEM</sequence>
<accession>A0A9N8RE16</accession>
<evidence type="ECO:0000259" key="1">
    <source>
        <dbReference type="Pfam" id="PF24809"/>
    </source>
</evidence>
<evidence type="ECO:0000313" key="2">
    <source>
        <dbReference type="EMBL" id="CAG1985882.1"/>
    </source>
</evidence>